<reference evidence="1" key="1">
    <citation type="submission" date="2024-05" db="EMBL/GenBank/DDBJ databases">
        <authorList>
            <person name="Mosharraf F.B."/>
            <person name="Rowell A."/>
            <person name="Christopher M."/>
            <person name="Bernard J."/>
            <person name="Rojas K."/>
            <person name="Bono L.M."/>
        </authorList>
    </citation>
    <scope>NUCLEOTIDE SEQUENCE</scope>
</reference>
<organism evidence="1">
    <name type="scientific">Pseudomonas phage BL5</name>
    <dbReference type="NCBI Taxonomy" id="3109218"/>
    <lineage>
        <taxon>Viruses</taxon>
    </lineage>
</organism>
<dbReference type="EMBL" id="PP791527">
    <property type="protein sequence ID" value="XBC24069.1"/>
    <property type="molecule type" value="Genomic_DNA"/>
</dbReference>
<name>A0AAU7B9J0_9VIRU</name>
<evidence type="ECO:0000313" key="1">
    <source>
        <dbReference type="EMBL" id="XBC24069.1"/>
    </source>
</evidence>
<proteinExistence type="predicted"/>
<sequence length="34" mass="3820">MIGDQDRCIASGGLCGLLPRRKGSPRPRRFIHRV</sequence>
<protein>
    <submittedName>
        <fullName evidence="1">Uncharacterized protein</fullName>
    </submittedName>
</protein>
<accession>A0AAU7B9J0</accession>